<gene>
    <name evidence="9" type="ORF">NK125_00895</name>
</gene>
<feature type="transmembrane region" description="Helical" evidence="8">
    <location>
        <begin position="12"/>
        <end position="32"/>
    </location>
</feature>
<keyword evidence="4 8" id="KW-1003">Cell membrane</keyword>
<proteinExistence type="inferred from homology"/>
<feature type="transmembrane region" description="Helical" evidence="8">
    <location>
        <begin position="65"/>
        <end position="89"/>
    </location>
</feature>
<feature type="transmembrane region" description="Helical" evidence="8">
    <location>
        <begin position="394"/>
        <end position="414"/>
    </location>
</feature>
<feature type="transmembrane region" description="Helical" evidence="8">
    <location>
        <begin position="351"/>
        <end position="374"/>
    </location>
</feature>
<evidence type="ECO:0000256" key="4">
    <source>
        <dbReference type="ARBA" id="ARBA00022475"/>
    </source>
</evidence>
<dbReference type="InterPro" id="IPR001463">
    <property type="entry name" value="Na/Ala_symport"/>
</dbReference>
<sequence length="467" mass="49398">MLNVMNDVITKINSVVWGWPMIILLLGTHLFMTIRLRFIQRKTITKGIKLSVTADPNAEGEVSQFGALTTALAATIGTGNIIGVGTAIAMGGPGAVLWCWLTGVFGIATKYAEALIAVKYRVKTRDGRMQGGAMYALERGLNMKWLGMLFAIFGGLASFGIGCATQVNAIATVLNENLSIPGWTVGIVIAVLTAVVIFGGIKSIAKVCEKLVPFMALFYVLGCIIILIMNYDFIGPAIATICKLAFTPGAAAGGLVGGGLMAAMRYGVARGLFSNESGMGSAPIAAAAAQTRNPVRQALVSSTGTFWDTVVVCLMTGLVLVSTIMKNPAINANEVSNGGVLTSMAFSQIPYLGPIILTLGIISFAYSTILGWAYYGERCVEYFAGSRVLLGYRILYILVAAIAPVVALDLIWLIADTLNAFMAIPNLVAILLLSNDIVKTTKEYINDLGKIDSTPVPIIDDSKEKAA</sequence>
<dbReference type="Gene3D" id="1.20.1740.10">
    <property type="entry name" value="Amino acid/polyamine transporter I"/>
    <property type="match status" value="1"/>
</dbReference>
<keyword evidence="7 8" id="KW-0472">Membrane</keyword>
<name>A0ABT1E7L2_9FIRM</name>
<dbReference type="PANTHER" id="PTHR30330">
    <property type="entry name" value="AGSS FAMILY TRANSPORTER, SODIUM-ALANINE"/>
    <property type="match status" value="1"/>
</dbReference>
<feature type="transmembrane region" description="Helical" evidence="8">
    <location>
        <begin position="306"/>
        <end position="325"/>
    </location>
</feature>
<comment type="caution">
    <text evidence="9">The sequence shown here is derived from an EMBL/GenBank/DDBJ whole genome shotgun (WGS) entry which is preliminary data.</text>
</comment>
<keyword evidence="5 8" id="KW-0812">Transmembrane</keyword>
<dbReference type="EMBL" id="JAMZFW010000001">
    <property type="protein sequence ID" value="MCP1100967.1"/>
    <property type="molecule type" value="Genomic_DNA"/>
</dbReference>
<reference evidence="9 10" key="1">
    <citation type="journal article" date="2022" name="Genome Biol. Evol.">
        <title>Host diet, physiology and behaviors set the stage for Lachnospiraceae cladogenesis.</title>
        <authorList>
            <person name="Vera-Ponce De Leon A."/>
            <person name="Schneider M."/>
            <person name="Jahnes B.C."/>
            <person name="Sadowski V."/>
            <person name="Camuy-Velez L.A."/>
            <person name="Duan J."/>
            <person name="Sabree Z.L."/>
        </authorList>
    </citation>
    <scope>NUCLEOTIDE SEQUENCE [LARGE SCALE GENOMIC DNA]</scope>
    <source>
        <strain evidence="9 10">PAL113</strain>
    </source>
</reference>
<keyword evidence="10" id="KW-1185">Reference proteome</keyword>
<dbReference type="PANTHER" id="PTHR30330:SF3">
    <property type="entry name" value="TRANSCRIPTIONAL REGULATOR, LRP FAMILY"/>
    <property type="match status" value="1"/>
</dbReference>
<dbReference type="Proteomes" id="UP001523566">
    <property type="component" value="Unassembled WGS sequence"/>
</dbReference>
<evidence type="ECO:0000313" key="9">
    <source>
        <dbReference type="EMBL" id="MCP1100967.1"/>
    </source>
</evidence>
<evidence type="ECO:0000313" key="10">
    <source>
        <dbReference type="Proteomes" id="UP001523566"/>
    </source>
</evidence>
<evidence type="ECO:0000256" key="7">
    <source>
        <dbReference type="ARBA" id="ARBA00023136"/>
    </source>
</evidence>
<feature type="transmembrane region" description="Helical" evidence="8">
    <location>
        <begin position="95"/>
        <end position="118"/>
    </location>
</feature>
<keyword evidence="6 8" id="KW-1133">Transmembrane helix</keyword>
<organism evidence="9 10">
    <name type="scientific">Aequitasia blattaphilus</name>
    <dbReference type="NCBI Taxonomy" id="2949332"/>
    <lineage>
        <taxon>Bacteria</taxon>
        <taxon>Bacillati</taxon>
        <taxon>Bacillota</taxon>
        <taxon>Clostridia</taxon>
        <taxon>Lachnospirales</taxon>
        <taxon>Lachnospiraceae</taxon>
        <taxon>Aequitasia</taxon>
    </lineage>
</organism>
<evidence type="ECO:0000256" key="3">
    <source>
        <dbReference type="ARBA" id="ARBA00022448"/>
    </source>
</evidence>
<keyword evidence="8" id="KW-0769">Symport</keyword>
<dbReference type="NCBIfam" id="TIGR00835">
    <property type="entry name" value="agcS"/>
    <property type="match status" value="1"/>
</dbReference>
<evidence type="ECO:0000256" key="1">
    <source>
        <dbReference type="ARBA" id="ARBA00004651"/>
    </source>
</evidence>
<keyword evidence="3 8" id="KW-0813">Transport</keyword>
<feature type="transmembrane region" description="Helical" evidence="8">
    <location>
        <begin position="211"/>
        <end position="231"/>
    </location>
</feature>
<accession>A0ABT1E7L2</accession>
<evidence type="ECO:0000256" key="2">
    <source>
        <dbReference type="ARBA" id="ARBA00009261"/>
    </source>
</evidence>
<comment type="subcellular location">
    <subcellularLocation>
        <location evidence="1 8">Cell membrane</location>
        <topology evidence="1 8">Multi-pass membrane protein</topology>
    </subcellularLocation>
</comment>
<evidence type="ECO:0000256" key="8">
    <source>
        <dbReference type="RuleBase" id="RU363064"/>
    </source>
</evidence>
<feature type="transmembrane region" description="Helical" evidence="8">
    <location>
        <begin position="237"/>
        <end position="263"/>
    </location>
</feature>
<evidence type="ECO:0000256" key="5">
    <source>
        <dbReference type="ARBA" id="ARBA00022692"/>
    </source>
</evidence>
<dbReference type="RefSeq" id="WP_262064752.1">
    <property type="nucleotide sequence ID" value="NZ_JAMXOD010000001.1"/>
</dbReference>
<dbReference type="Pfam" id="PF01235">
    <property type="entry name" value="Na_Ala_symp"/>
    <property type="match status" value="1"/>
</dbReference>
<feature type="transmembrane region" description="Helical" evidence="8">
    <location>
        <begin position="420"/>
        <end position="438"/>
    </location>
</feature>
<feature type="transmembrane region" description="Helical" evidence="8">
    <location>
        <begin position="145"/>
        <end position="174"/>
    </location>
</feature>
<protein>
    <submittedName>
        <fullName evidence="9">Sodium:alanine symporter family protein</fullName>
    </submittedName>
</protein>
<comment type="similarity">
    <text evidence="2 8">Belongs to the alanine or glycine:cation symporter (AGCS) (TC 2.A.25) family.</text>
</comment>
<dbReference type="PRINTS" id="PR00175">
    <property type="entry name" value="NAALASMPORT"/>
</dbReference>
<evidence type="ECO:0000256" key="6">
    <source>
        <dbReference type="ARBA" id="ARBA00022989"/>
    </source>
</evidence>
<feature type="transmembrane region" description="Helical" evidence="8">
    <location>
        <begin position="180"/>
        <end position="199"/>
    </location>
</feature>